<sequence length="117" mass="13067">MTQTKTIKRPIEFAAECPLNGRPKTESNERRVTALMLSRSKAVVVVAPERESKTLPVCSSSSAVEQEGRWKAGETLPALSFPRFSLAVARELSCRREGTYDLGRAEPSGSDLQVWWW</sequence>
<keyword evidence="2" id="KW-1185">Reference proteome</keyword>
<name>A0AAD9E7U2_9PEZI</name>
<dbReference type="AlphaFoldDB" id="A0AAD9E7U2"/>
<accession>A0AAD9E7U2</accession>
<proteinExistence type="predicted"/>
<evidence type="ECO:0000313" key="2">
    <source>
        <dbReference type="Proteomes" id="UP001243330"/>
    </source>
</evidence>
<organism evidence="1 2">
    <name type="scientific">Colletotrichum chrysophilum</name>
    <dbReference type="NCBI Taxonomy" id="1836956"/>
    <lineage>
        <taxon>Eukaryota</taxon>
        <taxon>Fungi</taxon>
        <taxon>Dikarya</taxon>
        <taxon>Ascomycota</taxon>
        <taxon>Pezizomycotina</taxon>
        <taxon>Sordariomycetes</taxon>
        <taxon>Hypocreomycetidae</taxon>
        <taxon>Glomerellales</taxon>
        <taxon>Glomerellaceae</taxon>
        <taxon>Colletotrichum</taxon>
        <taxon>Colletotrichum gloeosporioides species complex</taxon>
    </lineage>
</organism>
<dbReference type="EMBL" id="JAQOWY010000804">
    <property type="protein sequence ID" value="KAK1838575.1"/>
    <property type="molecule type" value="Genomic_DNA"/>
</dbReference>
<protein>
    <submittedName>
        <fullName evidence="1">Uncharacterized protein</fullName>
    </submittedName>
</protein>
<gene>
    <name evidence="1" type="ORF">CCHR01_18802</name>
</gene>
<comment type="caution">
    <text evidence="1">The sequence shown here is derived from an EMBL/GenBank/DDBJ whole genome shotgun (WGS) entry which is preliminary data.</text>
</comment>
<reference evidence="1" key="1">
    <citation type="submission" date="2023-01" db="EMBL/GenBank/DDBJ databases">
        <title>Colletotrichum chrysophilum M932 genome sequence.</title>
        <authorList>
            <person name="Baroncelli R."/>
        </authorList>
    </citation>
    <scope>NUCLEOTIDE SEQUENCE</scope>
    <source>
        <strain evidence="1">M932</strain>
    </source>
</reference>
<dbReference type="Proteomes" id="UP001243330">
    <property type="component" value="Unassembled WGS sequence"/>
</dbReference>
<evidence type="ECO:0000313" key="1">
    <source>
        <dbReference type="EMBL" id="KAK1838575.1"/>
    </source>
</evidence>